<dbReference type="PATRIC" id="fig|1423715.3.peg.1597"/>
<dbReference type="PANTHER" id="PTHR22749">
    <property type="entry name" value="RIBOFLAVIN KINASE/FMN ADENYLYLTRANSFERASE"/>
    <property type="match status" value="1"/>
</dbReference>
<dbReference type="GO" id="GO:0009398">
    <property type="term" value="P:FMN biosynthetic process"/>
    <property type="evidence" value="ECO:0007669"/>
    <property type="project" value="UniProtKB-UniRule"/>
</dbReference>
<dbReference type="Proteomes" id="UP000051955">
    <property type="component" value="Unassembled WGS sequence"/>
</dbReference>
<dbReference type="UniPathway" id="UPA00277">
    <property type="reaction ID" value="UER00407"/>
</dbReference>
<evidence type="ECO:0000256" key="8">
    <source>
        <dbReference type="ARBA" id="ARBA00022827"/>
    </source>
</evidence>
<keyword evidence="8 11" id="KW-0274">FAD</keyword>
<keyword evidence="4 11" id="KW-0288">FMN</keyword>
<keyword evidence="9 11" id="KW-0067">ATP-binding</keyword>
<dbReference type="AlphaFoldDB" id="A0A0R1LSA6"/>
<dbReference type="EC" id="2.7.7.2" evidence="11"/>
<keyword evidence="6 11" id="KW-0548">Nucleotidyltransferase</keyword>
<dbReference type="SUPFAM" id="SSF52374">
    <property type="entry name" value="Nucleotidylyl transferase"/>
    <property type="match status" value="1"/>
</dbReference>
<dbReference type="PIRSF" id="PIRSF004491">
    <property type="entry name" value="FAD_Synth"/>
    <property type="match status" value="1"/>
</dbReference>
<evidence type="ECO:0000259" key="12">
    <source>
        <dbReference type="Pfam" id="PF06574"/>
    </source>
</evidence>
<dbReference type="InterPro" id="IPR002606">
    <property type="entry name" value="Riboflavin_kinase_bac"/>
</dbReference>
<dbReference type="GO" id="GO:0008531">
    <property type="term" value="F:riboflavin kinase activity"/>
    <property type="evidence" value="ECO:0007669"/>
    <property type="project" value="UniProtKB-UniRule"/>
</dbReference>
<dbReference type="NCBIfam" id="TIGR00125">
    <property type="entry name" value="cyt_tran_rel"/>
    <property type="match status" value="1"/>
</dbReference>
<dbReference type="STRING" id="1423715.FD25_GL001560"/>
<comment type="pathway">
    <text evidence="1 11">Cofactor biosynthesis; FAD biosynthesis; FAD from FMN: step 1/1.</text>
</comment>
<dbReference type="GO" id="GO:0009231">
    <property type="term" value="P:riboflavin biosynthetic process"/>
    <property type="evidence" value="ECO:0007669"/>
    <property type="project" value="InterPro"/>
</dbReference>
<dbReference type="GO" id="GO:0005524">
    <property type="term" value="F:ATP binding"/>
    <property type="evidence" value="ECO:0007669"/>
    <property type="project" value="UniProtKB-UniRule"/>
</dbReference>
<dbReference type="OrthoDB" id="9803667at2"/>
<evidence type="ECO:0000256" key="1">
    <source>
        <dbReference type="ARBA" id="ARBA00004726"/>
    </source>
</evidence>
<evidence type="ECO:0000256" key="6">
    <source>
        <dbReference type="ARBA" id="ARBA00022695"/>
    </source>
</evidence>
<dbReference type="CDD" id="cd02064">
    <property type="entry name" value="FAD_synthetase_N"/>
    <property type="match status" value="1"/>
</dbReference>
<evidence type="ECO:0000256" key="3">
    <source>
        <dbReference type="ARBA" id="ARBA00022630"/>
    </source>
</evidence>
<dbReference type="Pfam" id="PF06574">
    <property type="entry name" value="FAD_syn"/>
    <property type="match status" value="1"/>
</dbReference>
<dbReference type="InterPro" id="IPR015864">
    <property type="entry name" value="FAD_synthase"/>
</dbReference>
<dbReference type="Gene3D" id="3.40.50.620">
    <property type="entry name" value="HUPs"/>
    <property type="match status" value="1"/>
</dbReference>
<reference evidence="13 14" key="1">
    <citation type="journal article" date="2015" name="Genome Announc.">
        <title>Expanding the biotechnology potential of lactobacilli through comparative genomics of 213 strains and associated genera.</title>
        <authorList>
            <person name="Sun Z."/>
            <person name="Harris H.M."/>
            <person name="McCann A."/>
            <person name="Guo C."/>
            <person name="Argimon S."/>
            <person name="Zhang W."/>
            <person name="Yang X."/>
            <person name="Jeffery I.B."/>
            <person name="Cooney J.C."/>
            <person name="Kagawa T.F."/>
            <person name="Liu W."/>
            <person name="Song Y."/>
            <person name="Salvetti E."/>
            <person name="Wrobel A."/>
            <person name="Rasinkangas P."/>
            <person name="Parkhill J."/>
            <person name="Rea M.C."/>
            <person name="O'Sullivan O."/>
            <person name="Ritari J."/>
            <person name="Douillard F.P."/>
            <person name="Paul Ross R."/>
            <person name="Yang R."/>
            <person name="Briner A.E."/>
            <person name="Felis G.E."/>
            <person name="de Vos W.M."/>
            <person name="Barrangou R."/>
            <person name="Klaenhammer T.R."/>
            <person name="Caufield P.W."/>
            <person name="Cui Y."/>
            <person name="Zhang H."/>
            <person name="O'Toole P.W."/>
        </authorList>
    </citation>
    <scope>NUCLEOTIDE SEQUENCE [LARGE SCALE GENOMIC DNA]</scope>
    <source>
        <strain evidence="13 14">DSM 19394</strain>
    </source>
</reference>
<evidence type="ECO:0000256" key="7">
    <source>
        <dbReference type="ARBA" id="ARBA00022741"/>
    </source>
</evidence>
<keyword evidence="3 11" id="KW-0285">Flavoprotein</keyword>
<comment type="pathway">
    <text evidence="2 11">Cofactor biosynthesis; FMN biosynthesis; FMN from riboflavin (ATP route): step 1/1.</text>
</comment>
<dbReference type="GO" id="GO:0006747">
    <property type="term" value="P:FAD biosynthetic process"/>
    <property type="evidence" value="ECO:0007669"/>
    <property type="project" value="UniProtKB-UniRule"/>
</dbReference>
<feature type="domain" description="FAD synthetase" evidence="12">
    <location>
        <begin position="17"/>
        <end position="170"/>
    </location>
</feature>
<evidence type="ECO:0000256" key="10">
    <source>
        <dbReference type="ARBA" id="ARBA00049494"/>
    </source>
</evidence>
<evidence type="ECO:0000256" key="2">
    <source>
        <dbReference type="ARBA" id="ARBA00005201"/>
    </source>
</evidence>
<name>A0A0R1LSA6_9LACO</name>
<keyword evidence="14" id="KW-1185">Reference proteome</keyword>
<dbReference type="EC" id="2.7.1.26" evidence="11"/>
<evidence type="ECO:0000313" key="13">
    <source>
        <dbReference type="EMBL" id="KRK95178.1"/>
    </source>
</evidence>
<dbReference type="EMBL" id="AZDV01000015">
    <property type="protein sequence ID" value="KRK95178.1"/>
    <property type="molecule type" value="Genomic_DNA"/>
</dbReference>
<accession>A0A0R1LSA6</accession>
<evidence type="ECO:0000313" key="14">
    <source>
        <dbReference type="Proteomes" id="UP000051955"/>
    </source>
</evidence>
<keyword evidence="11 13" id="KW-0418">Kinase</keyword>
<evidence type="ECO:0000256" key="9">
    <source>
        <dbReference type="ARBA" id="ARBA00022840"/>
    </source>
</evidence>
<evidence type="ECO:0000256" key="5">
    <source>
        <dbReference type="ARBA" id="ARBA00022679"/>
    </source>
</evidence>
<sequence length="286" mass="31216">MQVIRLNAKTIQRVHAPAQVVMALGFFDGVHRGHQAVLAQARRLADARQVPLAVMTFNRHASRAFETTLTTDFRYLNTISQKVDLLGQNHADIVYVVDFDRQFAAISPQQFVDTYLIGLNVCGVVGGFDYTFGQGGHTQISQMAQYSRDRFTVTVVAEHDAAQEKIGSTAIRHLVKVGNVARANALLGHPYALAGQVIPQARGTFTFKPASRLQQRPPQGSYRCRVKTASGSWPGLLTITASGLTIQTTALTAAERTVEVAILARQVARVVPWQQGNAPVIAVRAM</sequence>
<comment type="catalytic activity">
    <reaction evidence="11">
        <text>riboflavin + ATP = FMN + ADP + H(+)</text>
        <dbReference type="Rhea" id="RHEA:14357"/>
        <dbReference type="ChEBI" id="CHEBI:15378"/>
        <dbReference type="ChEBI" id="CHEBI:30616"/>
        <dbReference type="ChEBI" id="CHEBI:57986"/>
        <dbReference type="ChEBI" id="CHEBI:58210"/>
        <dbReference type="ChEBI" id="CHEBI:456216"/>
        <dbReference type="EC" id="2.7.1.26"/>
    </reaction>
</comment>
<proteinExistence type="inferred from homology"/>
<dbReference type="UniPathway" id="UPA00276">
    <property type="reaction ID" value="UER00406"/>
</dbReference>
<organism evidence="13 14">
    <name type="scientific">Levilactobacillus acidifarinae DSM 19394 = JCM 15949</name>
    <dbReference type="NCBI Taxonomy" id="1423715"/>
    <lineage>
        <taxon>Bacteria</taxon>
        <taxon>Bacillati</taxon>
        <taxon>Bacillota</taxon>
        <taxon>Bacilli</taxon>
        <taxon>Lactobacillales</taxon>
        <taxon>Lactobacillaceae</taxon>
        <taxon>Levilactobacillus</taxon>
    </lineage>
</organism>
<protein>
    <recommendedName>
        <fullName evidence="11">Riboflavin biosynthesis protein</fullName>
    </recommendedName>
    <domain>
        <recommendedName>
            <fullName evidence="11">Riboflavin kinase</fullName>
            <ecNumber evidence="11">2.7.1.26</ecNumber>
        </recommendedName>
        <alternativeName>
            <fullName evidence="11">Flavokinase</fullName>
        </alternativeName>
    </domain>
    <domain>
        <recommendedName>
            <fullName evidence="11">FMN adenylyltransferase</fullName>
            <ecNumber evidence="11">2.7.7.2</ecNumber>
        </recommendedName>
        <alternativeName>
            <fullName evidence="11">FAD pyrophosphorylase</fullName>
        </alternativeName>
        <alternativeName>
            <fullName evidence="11">FAD synthase</fullName>
        </alternativeName>
    </domain>
</protein>
<comment type="similarity">
    <text evidence="11">Belongs to the ribF family.</text>
</comment>
<dbReference type="InterPro" id="IPR014729">
    <property type="entry name" value="Rossmann-like_a/b/a_fold"/>
</dbReference>
<keyword evidence="5 11" id="KW-0808">Transferase</keyword>
<evidence type="ECO:0000256" key="4">
    <source>
        <dbReference type="ARBA" id="ARBA00022643"/>
    </source>
</evidence>
<dbReference type="RefSeq" id="WP_057802473.1">
    <property type="nucleotide sequence ID" value="NZ_AZDV01000015.1"/>
</dbReference>
<gene>
    <name evidence="13" type="ORF">FD25_GL001560</name>
</gene>
<dbReference type="InterPro" id="IPR004821">
    <property type="entry name" value="Cyt_trans-like"/>
</dbReference>
<dbReference type="FunFam" id="3.40.50.620:FF:000021">
    <property type="entry name" value="Riboflavin biosynthesis protein"/>
    <property type="match status" value="1"/>
</dbReference>
<dbReference type="PANTHER" id="PTHR22749:SF6">
    <property type="entry name" value="RIBOFLAVIN KINASE"/>
    <property type="match status" value="1"/>
</dbReference>
<dbReference type="GO" id="GO:0003919">
    <property type="term" value="F:FMN adenylyltransferase activity"/>
    <property type="evidence" value="ECO:0007669"/>
    <property type="project" value="UniProtKB-UniRule"/>
</dbReference>
<evidence type="ECO:0000256" key="11">
    <source>
        <dbReference type="PIRNR" id="PIRNR004491"/>
    </source>
</evidence>
<comment type="catalytic activity">
    <reaction evidence="10 11">
        <text>FMN + ATP + H(+) = FAD + diphosphate</text>
        <dbReference type="Rhea" id="RHEA:17237"/>
        <dbReference type="ChEBI" id="CHEBI:15378"/>
        <dbReference type="ChEBI" id="CHEBI:30616"/>
        <dbReference type="ChEBI" id="CHEBI:33019"/>
        <dbReference type="ChEBI" id="CHEBI:57692"/>
        <dbReference type="ChEBI" id="CHEBI:58210"/>
        <dbReference type="EC" id="2.7.7.2"/>
    </reaction>
</comment>
<keyword evidence="7 11" id="KW-0547">Nucleotide-binding</keyword>
<comment type="caution">
    <text evidence="13">The sequence shown here is derived from an EMBL/GenBank/DDBJ whole genome shotgun (WGS) entry which is preliminary data.</text>
</comment>
<dbReference type="InterPro" id="IPR023468">
    <property type="entry name" value="Riboflavin_kinase"/>
</dbReference>